<dbReference type="Gene3D" id="3.40.1090.10">
    <property type="entry name" value="Cytosolic phospholipase A2 catalytic domain"/>
    <property type="match status" value="2"/>
</dbReference>
<gene>
    <name evidence="6" type="ORF">GCM10010976_10200</name>
</gene>
<dbReference type="EMBL" id="BMFQ01000001">
    <property type="protein sequence ID" value="GGG40527.1"/>
    <property type="molecule type" value="Genomic_DNA"/>
</dbReference>
<accession>A0A917GDM4</accession>
<comment type="caution">
    <text evidence="6">The sequence shown here is derived from an EMBL/GenBank/DDBJ whole genome shotgun (WGS) entry which is preliminary data.</text>
</comment>
<evidence type="ECO:0000313" key="7">
    <source>
        <dbReference type="Proteomes" id="UP000625976"/>
    </source>
</evidence>
<dbReference type="PROSITE" id="PS51635">
    <property type="entry name" value="PNPLA"/>
    <property type="match status" value="1"/>
</dbReference>
<proteinExistence type="predicted"/>
<dbReference type="InterPro" id="IPR050301">
    <property type="entry name" value="NTE"/>
</dbReference>
<dbReference type="Proteomes" id="UP000625976">
    <property type="component" value="Unassembled WGS sequence"/>
</dbReference>
<evidence type="ECO:0000256" key="2">
    <source>
        <dbReference type="ARBA" id="ARBA00022963"/>
    </source>
</evidence>
<feature type="domain" description="PNPLA" evidence="5">
    <location>
        <begin position="9"/>
        <end position="167"/>
    </location>
</feature>
<evidence type="ECO:0000256" key="3">
    <source>
        <dbReference type="ARBA" id="ARBA00023098"/>
    </source>
</evidence>
<dbReference type="AlphaFoldDB" id="A0A917GDM4"/>
<dbReference type="GO" id="GO:0016787">
    <property type="term" value="F:hydrolase activity"/>
    <property type="evidence" value="ECO:0007669"/>
    <property type="project" value="UniProtKB-UniRule"/>
</dbReference>
<keyword evidence="7" id="KW-1185">Reference proteome</keyword>
<dbReference type="RefSeq" id="WP_188462476.1">
    <property type="nucleotide sequence ID" value="NZ_BMFQ01000001.1"/>
</dbReference>
<evidence type="ECO:0000259" key="5">
    <source>
        <dbReference type="PROSITE" id="PS51635"/>
    </source>
</evidence>
<reference evidence="6" key="2">
    <citation type="submission" date="2020-09" db="EMBL/GenBank/DDBJ databases">
        <authorList>
            <person name="Sun Q."/>
            <person name="Zhou Y."/>
        </authorList>
    </citation>
    <scope>NUCLEOTIDE SEQUENCE</scope>
    <source>
        <strain evidence="6">CGMCC 1.12751</strain>
    </source>
</reference>
<name>A0A917GDM4_9FLAO</name>
<dbReference type="PANTHER" id="PTHR14226">
    <property type="entry name" value="NEUROPATHY TARGET ESTERASE/SWISS CHEESE D.MELANOGASTER"/>
    <property type="match status" value="1"/>
</dbReference>
<evidence type="ECO:0000256" key="1">
    <source>
        <dbReference type="ARBA" id="ARBA00022801"/>
    </source>
</evidence>
<keyword evidence="1 4" id="KW-0378">Hydrolase</keyword>
<dbReference type="SUPFAM" id="SSF52151">
    <property type="entry name" value="FabD/lysophospholipase-like"/>
    <property type="match status" value="1"/>
</dbReference>
<feature type="short sequence motif" description="DGA/G" evidence="4">
    <location>
        <begin position="154"/>
        <end position="156"/>
    </location>
</feature>
<feature type="short sequence motif" description="GXSXG" evidence="4">
    <location>
        <begin position="40"/>
        <end position="44"/>
    </location>
</feature>
<evidence type="ECO:0000256" key="4">
    <source>
        <dbReference type="PROSITE-ProRule" id="PRU01161"/>
    </source>
</evidence>
<dbReference type="InterPro" id="IPR002641">
    <property type="entry name" value="PNPLA_dom"/>
</dbReference>
<keyword evidence="3 4" id="KW-0443">Lipid metabolism</keyword>
<feature type="active site" description="Nucleophile" evidence="4">
    <location>
        <position position="42"/>
    </location>
</feature>
<organism evidence="6 7">
    <name type="scientific">Bizionia arctica</name>
    <dbReference type="NCBI Taxonomy" id="1495645"/>
    <lineage>
        <taxon>Bacteria</taxon>
        <taxon>Pseudomonadati</taxon>
        <taxon>Bacteroidota</taxon>
        <taxon>Flavobacteriia</taxon>
        <taxon>Flavobacteriales</taxon>
        <taxon>Flavobacteriaceae</taxon>
        <taxon>Bizionia</taxon>
    </lineage>
</organism>
<dbReference type="CDD" id="cd07205">
    <property type="entry name" value="Pat_PNPLA6_PNPLA7_NTE1_like"/>
    <property type="match status" value="1"/>
</dbReference>
<reference evidence="6" key="1">
    <citation type="journal article" date="2014" name="Int. J. Syst. Evol. Microbiol.">
        <title>Complete genome sequence of Corynebacterium casei LMG S-19264T (=DSM 44701T), isolated from a smear-ripened cheese.</title>
        <authorList>
            <consortium name="US DOE Joint Genome Institute (JGI-PGF)"/>
            <person name="Walter F."/>
            <person name="Albersmeier A."/>
            <person name="Kalinowski J."/>
            <person name="Ruckert C."/>
        </authorList>
    </citation>
    <scope>NUCLEOTIDE SEQUENCE</scope>
    <source>
        <strain evidence="6">CGMCC 1.12751</strain>
    </source>
</reference>
<evidence type="ECO:0000313" key="6">
    <source>
        <dbReference type="EMBL" id="GGG40527.1"/>
    </source>
</evidence>
<sequence>MKSSKKIGLVLSGGGYRGIAHIGVLKAMEELDIKPDYISGTSAGAVVGALYAAGHSWKEILKLFTNIELFSIHHFAMHKPGLFDGKKLANQISSFFKEDSFESLNIPMFIATTDLLEGKTQFFYNGKIVIPMIASASVPGVFSPVEFNNYLLCDGGVTNNFPIEPLLVYCDKIIGVYLNSLEEITKEDLKTTKSVLDRSYKIARVRETKAKFQDCDVLISPNDIGQYEVFSKAHIDTLFELGYREAIQKLSVMPFVTTK</sequence>
<feature type="short sequence motif" description="GXGXXG" evidence="4">
    <location>
        <begin position="13"/>
        <end position="18"/>
    </location>
</feature>
<keyword evidence="2 4" id="KW-0442">Lipid degradation</keyword>
<dbReference type="GO" id="GO:0016042">
    <property type="term" value="P:lipid catabolic process"/>
    <property type="evidence" value="ECO:0007669"/>
    <property type="project" value="UniProtKB-UniRule"/>
</dbReference>
<dbReference type="PANTHER" id="PTHR14226:SF78">
    <property type="entry name" value="SLR0060 PROTEIN"/>
    <property type="match status" value="1"/>
</dbReference>
<feature type="active site" description="Proton acceptor" evidence="4">
    <location>
        <position position="154"/>
    </location>
</feature>
<dbReference type="Pfam" id="PF01734">
    <property type="entry name" value="Patatin"/>
    <property type="match status" value="1"/>
</dbReference>
<dbReference type="InterPro" id="IPR016035">
    <property type="entry name" value="Acyl_Trfase/lysoPLipase"/>
</dbReference>
<protein>
    <recommendedName>
        <fullName evidence="5">PNPLA domain-containing protein</fullName>
    </recommendedName>
</protein>